<keyword evidence="3" id="KW-1003">Cell membrane</keyword>
<comment type="caution">
    <text evidence="14">The sequence shown here is derived from an EMBL/GenBank/DDBJ whole genome shotgun (WGS) entry which is preliminary data.</text>
</comment>
<feature type="region of interest" description="Disordered" evidence="13">
    <location>
        <begin position="622"/>
        <end position="704"/>
    </location>
</feature>
<dbReference type="OrthoDB" id="6380619at2759"/>
<accession>A0A9Q1B0U8</accession>
<dbReference type="InterPro" id="IPR019803">
    <property type="entry name" value="Glypican_CS"/>
</dbReference>
<protein>
    <recommendedName>
        <fullName evidence="16">Glypican 5</fullName>
    </recommendedName>
</protein>
<dbReference type="GO" id="GO:0009986">
    <property type="term" value="C:cell surface"/>
    <property type="evidence" value="ECO:0007669"/>
    <property type="project" value="TreeGrafter"/>
</dbReference>
<keyword evidence="7 12" id="KW-0472">Membrane</keyword>
<dbReference type="PROSITE" id="PS01207">
    <property type="entry name" value="GLYPICAN"/>
    <property type="match status" value="1"/>
</dbReference>
<keyword evidence="4 12" id="KW-0336">GPI-anchor</keyword>
<evidence type="ECO:0000256" key="8">
    <source>
        <dbReference type="ARBA" id="ARBA00023180"/>
    </source>
</evidence>
<reference evidence="14" key="1">
    <citation type="journal article" date="2023" name="DNA Res.">
        <title>Chromosome-level genome assembly of Phrynocephalus forsythii using third-generation DNA sequencing and Hi-C analysis.</title>
        <authorList>
            <person name="Qi Y."/>
            <person name="Zhao W."/>
            <person name="Zhao Y."/>
            <person name="Niu C."/>
            <person name="Cao S."/>
            <person name="Zhang Y."/>
        </authorList>
    </citation>
    <scope>NUCLEOTIDE SEQUENCE</scope>
    <source>
        <tissue evidence="14">Muscle</tissue>
    </source>
</reference>
<dbReference type="AlphaFoldDB" id="A0A9Q1B0U8"/>
<feature type="compositionally biased region" description="Acidic residues" evidence="13">
    <location>
        <begin position="634"/>
        <end position="647"/>
    </location>
</feature>
<keyword evidence="10 12" id="KW-0449">Lipoprotein</keyword>
<dbReference type="PANTHER" id="PTHR10822:SF19">
    <property type="entry name" value="GLYPICAN-5"/>
    <property type="match status" value="1"/>
</dbReference>
<evidence type="ECO:0000256" key="9">
    <source>
        <dbReference type="ARBA" id="ARBA00023207"/>
    </source>
</evidence>
<evidence type="ECO:0008006" key="16">
    <source>
        <dbReference type="Google" id="ProtNLM"/>
    </source>
</evidence>
<dbReference type="Pfam" id="PF01153">
    <property type="entry name" value="Glypican"/>
    <property type="match status" value="1"/>
</dbReference>
<evidence type="ECO:0000256" key="11">
    <source>
        <dbReference type="RuleBase" id="RU003518"/>
    </source>
</evidence>
<dbReference type="GO" id="GO:0005886">
    <property type="term" value="C:plasma membrane"/>
    <property type="evidence" value="ECO:0007669"/>
    <property type="project" value="UniProtKB-SubCell"/>
</dbReference>
<feature type="compositionally biased region" description="Basic and acidic residues" evidence="13">
    <location>
        <begin position="667"/>
        <end position="679"/>
    </location>
</feature>
<dbReference type="PANTHER" id="PTHR10822">
    <property type="entry name" value="GLYPICAN"/>
    <property type="match status" value="1"/>
</dbReference>
<dbReference type="Proteomes" id="UP001142489">
    <property type="component" value="Unassembled WGS sequence"/>
</dbReference>
<comment type="subcellular location">
    <subcellularLocation>
        <location evidence="1 12">Cell membrane</location>
        <topology evidence="1 12">Lipid-anchor</topology>
        <topology evidence="1 12">GPI-anchor</topology>
    </subcellularLocation>
</comment>
<keyword evidence="8" id="KW-0325">Glycoprotein</keyword>
<evidence type="ECO:0000256" key="5">
    <source>
        <dbReference type="ARBA" id="ARBA00022729"/>
    </source>
</evidence>
<evidence type="ECO:0000256" key="6">
    <source>
        <dbReference type="ARBA" id="ARBA00022974"/>
    </source>
</evidence>
<evidence type="ECO:0000256" key="7">
    <source>
        <dbReference type="ARBA" id="ARBA00023136"/>
    </source>
</evidence>
<dbReference type="GO" id="GO:1905475">
    <property type="term" value="P:regulation of protein localization to membrane"/>
    <property type="evidence" value="ECO:0007669"/>
    <property type="project" value="TreeGrafter"/>
</dbReference>
<proteinExistence type="inferred from homology"/>
<comment type="function">
    <text evidence="12">Cell surface proteoglycan.</text>
</comment>
<comment type="similarity">
    <text evidence="2 11">Belongs to the glypican family.</text>
</comment>
<evidence type="ECO:0000256" key="12">
    <source>
        <dbReference type="RuleBase" id="RU003519"/>
    </source>
</evidence>
<dbReference type="GO" id="GO:0005576">
    <property type="term" value="C:extracellular region"/>
    <property type="evidence" value="ECO:0007669"/>
    <property type="project" value="TreeGrafter"/>
</dbReference>
<sequence length="721" mass="79823">MLARPRARCPRLSRAPPCLLRGAPRGAPAGWLGRPCSADPKHRPRGERACGAEPGPAALPPLARSLARSCRWGEGSGSPWPGVAPALEQLSLGGFPGFSRSRVGNVDMATGDRSPGVFSLRSWCRRRFGLLLLATAAGLCSGVWGVKNPSCHEVRTAFQIRQIGPLKLVPDVPTTDSTLQICQQRAPTCCTKKMEESYQAAVRRERMESIQTLNFELKYMIVGHITAFQAAFESLLRFAENHTTSLFETVYRSMSKDAAEPVKELFTDISLYLLGAQTRVERAFFRFFDSLFPLVYSRLINPGITDLSEEYTECLRLTRQDINPFGRYSKEAVTELAKSLRASRMFNQALGMGIEVLNATEHTILTKECTRALVKMQYCPHCQGLTLIRPCEGYCLNVMRGCFASVSELDASWREYIYTLEYLTNEMAGAHDLELVLLGIRYTINEAILHAQLNGPQLSATVDKVCGQPEEKGVKPLPDNIVQVKEVVEKPSLTMAHSATLNSKRSSLPLKASKNDKSRSLKKMSREFIIYMKRSRTLFASLAERLCDGDLVMKDSSTCWNGDDVVESYTNRVVTNGLKAQLDNPELKVKGLDPHVNGLIEKLHHFNQLATERKHFKSERWTIRESGSGNGMNEELESSGDCDDEDGCQGSGDRSYTKDVLGANPGDKNESKATVKKMDTTTTIIIKSSPKHNGDRDTGKQASSFPLLVMAALAAVWHSVS</sequence>
<evidence type="ECO:0000256" key="1">
    <source>
        <dbReference type="ARBA" id="ARBA00004609"/>
    </source>
</evidence>
<evidence type="ECO:0000256" key="13">
    <source>
        <dbReference type="SAM" id="MobiDB-lite"/>
    </source>
</evidence>
<evidence type="ECO:0000256" key="10">
    <source>
        <dbReference type="ARBA" id="ARBA00023288"/>
    </source>
</evidence>
<evidence type="ECO:0000256" key="2">
    <source>
        <dbReference type="ARBA" id="ARBA00010260"/>
    </source>
</evidence>
<evidence type="ECO:0000256" key="3">
    <source>
        <dbReference type="ARBA" id="ARBA00022475"/>
    </source>
</evidence>
<name>A0A9Q1B0U8_9SAUR</name>
<organism evidence="14 15">
    <name type="scientific">Phrynocephalus forsythii</name>
    <dbReference type="NCBI Taxonomy" id="171643"/>
    <lineage>
        <taxon>Eukaryota</taxon>
        <taxon>Metazoa</taxon>
        <taxon>Chordata</taxon>
        <taxon>Craniata</taxon>
        <taxon>Vertebrata</taxon>
        <taxon>Euteleostomi</taxon>
        <taxon>Lepidosauria</taxon>
        <taxon>Squamata</taxon>
        <taxon>Bifurcata</taxon>
        <taxon>Unidentata</taxon>
        <taxon>Episquamata</taxon>
        <taxon>Toxicofera</taxon>
        <taxon>Iguania</taxon>
        <taxon>Acrodonta</taxon>
        <taxon>Agamidae</taxon>
        <taxon>Agaminae</taxon>
        <taxon>Phrynocephalus</taxon>
    </lineage>
</organism>
<feature type="region of interest" description="Disordered" evidence="13">
    <location>
        <begin position="31"/>
        <end position="54"/>
    </location>
</feature>
<keyword evidence="15" id="KW-1185">Reference proteome</keyword>
<gene>
    <name evidence="14" type="ORF">JRQ81_017947</name>
</gene>
<evidence type="ECO:0000256" key="4">
    <source>
        <dbReference type="ARBA" id="ARBA00022622"/>
    </source>
</evidence>
<keyword evidence="6 12" id="KW-0654">Proteoglycan</keyword>
<keyword evidence="5" id="KW-0732">Signal</keyword>
<keyword evidence="9 12" id="KW-0357">Heparan sulfate</keyword>
<dbReference type="InterPro" id="IPR001863">
    <property type="entry name" value="Glypican"/>
</dbReference>
<evidence type="ECO:0000313" key="15">
    <source>
        <dbReference type="Proteomes" id="UP001142489"/>
    </source>
</evidence>
<evidence type="ECO:0000313" key="14">
    <source>
        <dbReference type="EMBL" id="KAJ7324927.1"/>
    </source>
</evidence>
<dbReference type="GO" id="GO:0098552">
    <property type="term" value="C:side of membrane"/>
    <property type="evidence" value="ECO:0007669"/>
    <property type="project" value="UniProtKB-KW"/>
</dbReference>
<dbReference type="GO" id="GO:0090263">
    <property type="term" value="P:positive regulation of canonical Wnt signaling pathway"/>
    <property type="evidence" value="ECO:0007669"/>
    <property type="project" value="TreeGrafter"/>
</dbReference>
<dbReference type="EMBL" id="JAPFRF010000008">
    <property type="protein sequence ID" value="KAJ7324927.1"/>
    <property type="molecule type" value="Genomic_DNA"/>
</dbReference>
<dbReference type="GO" id="GO:0016477">
    <property type="term" value="P:cell migration"/>
    <property type="evidence" value="ECO:0007669"/>
    <property type="project" value="TreeGrafter"/>
</dbReference>